<dbReference type="InterPro" id="IPR033121">
    <property type="entry name" value="PEPTIDASE_A1"/>
</dbReference>
<dbReference type="InterPro" id="IPR001461">
    <property type="entry name" value="Aspartic_peptidase_A1"/>
</dbReference>
<dbReference type="PANTHER" id="PTHR47966">
    <property type="entry name" value="BETA-SITE APP-CLEAVING ENZYME, ISOFORM A-RELATED"/>
    <property type="match status" value="1"/>
</dbReference>
<reference evidence="2 3" key="1">
    <citation type="submission" date="2018-11" db="EMBL/GenBank/DDBJ databases">
        <authorList>
            <consortium name="Pathogen Informatics"/>
        </authorList>
    </citation>
    <scope>NUCLEOTIDE SEQUENCE [LARGE SCALE GENOMIC DNA]</scope>
    <source>
        <strain>Denwood</strain>
        <strain evidence="3">Zambia</strain>
    </source>
</reference>
<dbReference type="SUPFAM" id="SSF50630">
    <property type="entry name" value="Acid proteases"/>
    <property type="match status" value="1"/>
</dbReference>
<dbReference type="Pfam" id="PF00026">
    <property type="entry name" value="Asp"/>
    <property type="match status" value="1"/>
</dbReference>
<dbReference type="InterPro" id="IPR021109">
    <property type="entry name" value="Peptidase_aspartic_dom_sf"/>
</dbReference>
<evidence type="ECO:0000313" key="3">
    <source>
        <dbReference type="Proteomes" id="UP000269396"/>
    </source>
</evidence>
<dbReference type="AlphaFoldDB" id="A0A183NFP6"/>
<gene>
    <name evidence="2" type="ORF">SMTD_LOCUS934</name>
</gene>
<evidence type="ECO:0000313" key="2">
    <source>
        <dbReference type="EMBL" id="VDO74168.1"/>
    </source>
</evidence>
<sequence length="217" mass="24360">MSKYGNIPVFPNLLQTFPNMDPIFSFYLSHGNDMNDNKMDLLLRCRENGTSFGGEMVLGGVNPEYFEGDFEYMPIVNNNIWAVRMSSLMINDIEFCNGCTASIDTGTSTIIGGREQVTRINTMLGISFQLGRTNFLDCKRIDMLPRIKFIFRKRKYILEPQDYVIKVNDFFRSVYNVNLPSILKSPTSIAGHSPSVVGLIEDAGDSGQSQMGGMQFG</sequence>
<proteinExistence type="inferred from homology"/>
<dbReference type="GO" id="GO:0006508">
    <property type="term" value="P:proteolysis"/>
    <property type="evidence" value="ECO:0007669"/>
    <property type="project" value="InterPro"/>
</dbReference>
<organism evidence="2 3">
    <name type="scientific">Schistosoma mattheei</name>
    <dbReference type="NCBI Taxonomy" id="31246"/>
    <lineage>
        <taxon>Eukaryota</taxon>
        <taxon>Metazoa</taxon>
        <taxon>Spiralia</taxon>
        <taxon>Lophotrochozoa</taxon>
        <taxon>Platyhelminthes</taxon>
        <taxon>Trematoda</taxon>
        <taxon>Digenea</taxon>
        <taxon>Strigeidida</taxon>
        <taxon>Schistosomatoidea</taxon>
        <taxon>Schistosomatidae</taxon>
        <taxon>Schistosoma</taxon>
    </lineage>
</organism>
<name>A0A183NFP6_9TREM</name>
<comment type="similarity">
    <text evidence="1">Belongs to the peptidase A1 family.</text>
</comment>
<dbReference type="Gene3D" id="2.60.40.1960">
    <property type="match status" value="1"/>
</dbReference>
<dbReference type="PROSITE" id="PS51767">
    <property type="entry name" value="PEPTIDASE_A1"/>
    <property type="match status" value="1"/>
</dbReference>
<dbReference type="PANTHER" id="PTHR47966:SF51">
    <property type="entry name" value="BETA-SITE APP-CLEAVING ENZYME, ISOFORM A-RELATED"/>
    <property type="match status" value="1"/>
</dbReference>
<dbReference type="Gene3D" id="2.40.70.10">
    <property type="entry name" value="Acid Proteases"/>
    <property type="match status" value="2"/>
</dbReference>
<keyword evidence="3" id="KW-1185">Reference proteome</keyword>
<dbReference type="EMBL" id="UZAL01000947">
    <property type="protein sequence ID" value="VDO74168.1"/>
    <property type="molecule type" value="Genomic_DNA"/>
</dbReference>
<protein>
    <submittedName>
        <fullName evidence="2">Uncharacterized protein</fullName>
    </submittedName>
</protein>
<dbReference type="STRING" id="31246.A0A183NFP6"/>
<dbReference type="GO" id="GO:0004190">
    <property type="term" value="F:aspartic-type endopeptidase activity"/>
    <property type="evidence" value="ECO:0007669"/>
    <property type="project" value="InterPro"/>
</dbReference>
<dbReference type="Proteomes" id="UP000269396">
    <property type="component" value="Unassembled WGS sequence"/>
</dbReference>
<evidence type="ECO:0000256" key="1">
    <source>
        <dbReference type="ARBA" id="ARBA00007447"/>
    </source>
</evidence>
<accession>A0A183NFP6</accession>